<feature type="region of interest" description="Disordered" evidence="1">
    <location>
        <begin position="50"/>
        <end position="71"/>
    </location>
</feature>
<sequence>MPNYYPKGGRCRACERRLDDCSSLDFSNMPVHRRDGPDVIVICTEFRQTARRPMDRSAQPETPPCHLPNTN</sequence>
<feature type="compositionally biased region" description="Pro residues" evidence="1">
    <location>
        <begin position="61"/>
        <end position="71"/>
    </location>
</feature>
<dbReference type="RefSeq" id="WP_071535789.1">
    <property type="nucleotide sequence ID" value="NZ_JAJDQK010000004.1"/>
</dbReference>
<proteinExistence type="predicted"/>
<dbReference type="EMBL" id="KT454971">
    <property type="protein sequence ID" value="ALI58943.1"/>
    <property type="molecule type" value="Genomic_DNA"/>
</dbReference>
<name>A0A0P0AJC1_PSEAI</name>
<evidence type="ECO:0000256" key="1">
    <source>
        <dbReference type="SAM" id="MobiDB-lite"/>
    </source>
</evidence>
<organism evidence="2">
    <name type="scientific">Pseudomonas aeruginosa</name>
    <dbReference type="NCBI Taxonomy" id="287"/>
    <lineage>
        <taxon>Bacteria</taxon>
        <taxon>Pseudomonadati</taxon>
        <taxon>Pseudomonadota</taxon>
        <taxon>Gammaproteobacteria</taxon>
        <taxon>Pseudomonadales</taxon>
        <taxon>Pseudomonadaceae</taxon>
        <taxon>Pseudomonas</taxon>
    </lineage>
</organism>
<gene>
    <name evidence="2" type="ORF">CCBH4851_00239</name>
</gene>
<dbReference type="AlphaFoldDB" id="A0A0P0AJC1"/>
<reference evidence="2" key="1">
    <citation type="submission" date="2015-08" db="EMBL/GenBank/DDBJ databases">
        <title>Pseudomonas aeruginosa strain CCBH4851 chromosome region.</title>
        <authorList>
            <person name="Silveira M.C."/>
            <person name="Carvalho-Assef A.P.D."/>
            <person name="Albano R.M."/>
        </authorList>
    </citation>
    <scope>NUCLEOTIDE SEQUENCE</scope>
    <source>
        <strain evidence="2">CCBH4851</strain>
    </source>
</reference>
<protein>
    <submittedName>
        <fullName evidence="2">Uncharacterized protein</fullName>
    </submittedName>
</protein>
<evidence type="ECO:0000313" key="2">
    <source>
        <dbReference type="EMBL" id="ALI58943.1"/>
    </source>
</evidence>
<accession>A0A0P0AJC1</accession>